<dbReference type="GO" id="GO:0005730">
    <property type="term" value="C:nucleolus"/>
    <property type="evidence" value="ECO:0007669"/>
    <property type="project" value="UniProtKB-SubCell"/>
</dbReference>
<feature type="domain" description="RNA 3'-terminal phosphate cyclase" evidence="5">
    <location>
        <begin position="9"/>
        <end position="336"/>
    </location>
</feature>
<name>A0AAV5QY91_9ASCO</name>
<dbReference type="InterPro" id="IPR000228">
    <property type="entry name" value="RNA3'_term_phos_cyc"/>
</dbReference>
<accession>A0AAV5QY91</accession>
<protein>
    <submittedName>
        <fullName evidence="7">rRNA-processing endoribonuclease</fullName>
    </submittedName>
</protein>
<sequence length="369" mass="40513">MAKQLVTLESHRNFRLRLVLATLAHVPVKIQKIRADDVNPGLRDYEISFLRLLESLTNGSTIEISYTGTTVIYKPGLLIGGQLTFNCNPSRAIGYYIEYILLLAPFAKNKFSIVFKGIDSDSHETIGLEGVKWGLLPIMEKFGVRDVELRILKRGAPPGGGAEAHLMVNQLLAAPLTIHALELPKIAALRGVAYSTRVSPSIVNRIVEAARQVFSETGCRTDIVADAWRGEVSGSSPGWGVTLVAESKKGWRFFVEEVGSAGETPEDIGTKAAYELLEEASMSGVVCRSQLPLALGYMVIGKEHIGRMIINKQQVDPNFIHLLRDVKNLVGVEAHIKPCDDYLDEQDVDDYLVLMVKGVGFTNANKKIA</sequence>
<dbReference type="GO" id="GO:0000479">
    <property type="term" value="P:endonucleolytic cleavage of tricistronic rRNA transcript (SSU-rRNA, 5.8S rRNA, LSU-rRNA)"/>
    <property type="evidence" value="ECO:0007669"/>
    <property type="project" value="TreeGrafter"/>
</dbReference>
<dbReference type="EMBL" id="BTFZ01000020">
    <property type="protein sequence ID" value="GMM39058.1"/>
    <property type="molecule type" value="Genomic_DNA"/>
</dbReference>
<dbReference type="Gene3D" id="3.30.360.20">
    <property type="entry name" value="RNA 3'-terminal phosphate cyclase, insert domain"/>
    <property type="match status" value="1"/>
</dbReference>
<dbReference type="NCBIfam" id="TIGR03400">
    <property type="entry name" value="18S_RNA_Rcl1p"/>
    <property type="match status" value="1"/>
</dbReference>
<evidence type="ECO:0000259" key="6">
    <source>
        <dbReference type="Pfam" id="PF05189"/>
    </source>
</evidence>
<dbReference type="RefSeq" id="XP_064856053.1">
    <property type="nucleotide sequence ID" value="XM_064999981.1"/>
</dbReference>
<evidence type="ECO:0000256" key="4">
    <source>
        <dbReference type="ARBA" id="ARBA00023242"/>
    </source>
</evidence>
<comment type="subcellular location">
    <subcellularLocation>
        <location evidence="1">Nucleus</location>
        <location evidence="1">Nucleolus</location>
    </subcellularLocation>
</comment>
<dbReference type="Proteomes" id="UP001360560">
    <property type="component" value="Unassembled WGS sequence"/>
</dbReference>
<comment type="similarity">
    <text evidence="2">Belongs to the RNA 3'-terminal cyclase family. Type 2 subfamily.</text>
</comment>
<proteinExistence type="inferred from homology"/>
<gene>
    <name evidence="7" type="ORF">DASC09_063970</name>
</gene>
<evidence type="ECO:0000256" key="1">
    <source>
        <dbReference type="ARBA" id="ARBA00004604"/>
    </source>
</evidence>
<dbReference type="GeneID" id="90077046"/>
<dbReference type="PANTHER" id="PTHR11096:SF1">
    <property type="entry name" value="RNA 3'-TERMINAL PHOSPHATE CYCLASE-LIKE PROTEIN"/>
    <property type="match status" value="1"/>
</dbReference>
<evidence type="ECO:0000313" key="8">
    <source>
        <dbReference type="Proteomes" id="UP001360560"/>
    </source>
</evidence>
<organism evidence="7 8">
    <name type="scientific">Saccharomycopsis crataegensis</name>
    <dbReference type="NCBI Taxonomy" id="43959"/>
    <lineage>
        <taxon>Eukaryota</taxon>
        <taxon>Fungi</taxon>
        <taxon>Dikarya</taxon>
        <taxon>Ascomycota</taxon>
        <taxon>Saccharomycotina</taxon>
        <taxon>Saccharomycetes</taxon>
        <taxon>Saccharomycopsidaceae</taxon>
        <taxon>Saccharomycopsis</taxon>
    </lineage>
</organism>
<dbReference type="Pfam" id="PF05189">
    <property type="entry name" value="RTC_insert"/>
    <property type="match status" value="1"/>
</dbReference>
<evidence type="ECO:0000256" key="2">
    <source>
        <dbReference type="ARBA" id="ARBA00007089"/>
    </source>
</evidence>
<dbReference type="GO" id="GO:0004521">
    <property type="term" value="F:RNA endonuclease activity"/>
    <property type="evidence" value="ECO:0007669"/>
    <property type="project" value="TreeGrafter"/>
</dbReference>
<evidence type="ECO:0000256" key="3">
    <source>
        <dbReference type="ARBA" id="ARBA00022517"/>
    </source>
</evidence>
<dbReference type="InterPro" id="IPR016443">
    <property type="entry name" value="RNA3'_term_phos_cyc_type_2"/>
</dbReference>
<dbReference type="InterPro" id="IPR037136">
    <property type="entry name" value="RNA3'_phos_cyclase_dom_sf"/>
</dbReference>
<dbReference type="CDD" id="cd00875">
    <property type="entry name" value="RNA_Cyclase_Class_I"/>
    <property type="match status" value="1"/>
</dbReference>
<keyword evidence="3" id="KW-0690">Ribosome biogenesis</keyword>
<dbReference type="PANTHER" id="PTHR11096">
    <property type="entry name" value="RNA 3' TERMINAL PHOSPHATE CYCLASE"/>
    <property type="match status" value="1"/>
</dbReference>
<evidence type="ECO:0000313" key="7">
    <source>
        <dbReference type="EMBL" id="GMM39058.1"/>
    </source>
</evidence>
<dbReference type="InterPro" id="IPR013792">
    <property type="entry name" value="RNA3'P_cycl/enolpyr_Trfase_a/b"/>
</dbReference>
<dbReference type="Gene3D" id="3.65.10.20">
    <property type="entry name" value="RNA 3'-terminal phosphate cyclase domain"/>
    <property type="match status" value="1"/>
</dbReference>
<comment type="caution">
    <text evidence="7">The sequence shown here is derived from an EMBL/GenBank/DDBJ whole genome shotgun (WGS) entry which is preliminary data.</text>
</comment>
<dbReference type="SUPFAM" id="SSF55205">
    <property type="entry name" value="EPT/RTPC-like"/>
    <property type="match status" value="1"/>
</dbReference>
<evidence type="ECO:0000259" key="5">
    <source>
        <dbReference type="Pfam" id="PF01137"/>
    </source>
</evidence>
<dbReference type="AlphaFoldDB" id="A0AAV5QY91"/>
<keyword evidence="8" id="KW-1185">Reference proteome</keyword>
<dbReference type="InterPro" id="IPR013791">
    <property type="entry name" value="RNA3'-term_phos_cycl_insert"/>
</dbReference>
<keyword evidence="4" id="KW-0539">Nucleus</keyword>
<dbReference type="Pfam" id="PF01137">
    <property type="entry name" value="RTC"/>
    <property type="match status" value="1"/>
</dbReference>
<reference evidence="7 8" key="1">
    <citation type="journal article" date="2023" name="Elife">
        <title>Identification of key yeast species and microbe-microbe interactions impacting larval growth of Drosophila in the wild.</title>
        <authorList>
            <person name="Mure A."/>
            <person name="Sugiura Y."/>
            <person name="Maeda R."/>
            <person name="Honda K."/>
            <person name="Sakurai N."/>
            <person name="Takahashi Y."/>
            <person name="Watada M."/>
            <person name="Katoh T."/>
            <person name="Gotoh A."/>
            <person name="Gotoh Y."/>
            <person name="Taniguchi I."/>
            <person name="Nakamura K."/>
            <person name="Hayashi T."/>
            <person name="Katayama T."/>
            <person name="Uemura T."/>
            <person name="Hattori Y."/>
        </authorList>
    </citation>
    <scope>NUCLEOTIDE SEQUENCE [LARGE SCALE GENOMIC DNA]</scope>
    <source>
        <strain evidence="7 8">SC-9</strain>
    </source>
</reference>
<dbReference type="InterPro" id="IPR036553">
    <property type="entry name" value="RPTC_insert"/>
</dbReference>
<dbReference type="InterPro" id="IPR023797">
    <property type="entry name" value="RNA3'_phos_cyclase_dom"/>
</dbReference>
<feature type="domain" description="RNA 3'-terminal phosphate cyclase insert" evidence="6">
    <location>
        <begin position="183"/>
        <end position="279"/>
    </location>
</feature>